<feature type="compositionally biased region" description="Acidic residues" evidence="1">
    <location>
        <begin position="169"/>
        <end position="179"/>
    </location>
</feature>
<gene>
    <name evidence="2" type="ORF">CTEN210_10337</name>
</gene>
<evidence type="ECO:0000313" key="3">
    <source>
        <dbReference type="Proteomes" id="UP001054902"/>
    </source>
</evidence>
<keyword evidence="3" id="KW-1185">Reference proteome</keyword>
<evidence type="ECO:0008006" key="4">
    <source>
        <dbReference type="Google" id="ProtNLM"/>
    </source>
</evidence>
<evidence type="ECO:0000313" key="2">
    <source>
        <dbReference type="EMBL" id="GFH53861.1"/>
    </source>
</evidence>
<dbReference type="EMBL" id="BLLK01000047">
    <property type="protein sequence ID" value="GFH53861.1"/>
    <property type="molecule type" value="Genomic_DNA"/>
</dbReference>
<dbReference type="Proteomes" id="UP001054902">
    <property type="component" value="Unassembled WGS sequence"/>
</dbReference>
<comment type="caution">
    <text evidence="2">The sequence shown here is derived from an EMBL/GenBank/DDBJ whole genome shotgun (WGS) entry which is preliminary data.</text>
</comment>
<dbReference type="AlphaFoldDB" id="A0AAD3CX60"/>
<reference evidence="2 3" key="1">
    <citation type="journal article" date="2021" name="Sci. Rep.">
        <title>The genome of the diatom Chaetoceros tenuissimus carries an ancient integrated fragment of an extant virus.</title>
        <authorList>
            <person name="Hongo Y."/>
            <person name="Kimura K."/>
            <person name="Takaki Y."/>
            <person name="Yoshida Y."/>
            <person name="Baba S."/>
            <person name="Kobayashi G."/>
            <person name="Nagasaki K."/>
            <person name="Hano T."/>
            <person name="Tomaru Y."/>
        </authorList>
    </citation>
    <scope>NUCLEOTIDE SEQUENCE [LARGE SCALE GENOMIC DNA]</scope>
    <source>
        <strain evidence="2 3">NIES-3715</strain>
    </source>
</reference>
<feature type="compositionally biased region" description="Polar residues" evidence="1">
    <location>
        <begin position="152"/>
        <end position="164"/>
    </location>
</feature>
<proteinExistence type="predicted"/>
<name>A0AAD3CX60_9STRA</name>
<evidence type="ECO:0000256" key="1">
    <source>
        <dbReference type="SAM" id="MobiDB-lite"/>
    </source>
</evidence>
<accession>A0AAD3CX60</accession>
<protein>
    <recommendedName>
        <fullName evidence="4">ALMS motif domain-containing protein</fullName>
    </recommendedName>
</protein>
<feature type="region of interest" description="Disordered" evidence="1">
    <location>
        <begin position="143"/>
        <end position="187"/>
    </location>
</feature>
<organism evidence="2 3">
    <name type="scientific">Chaetoceros tenuissimus</name>
    <dbReference type="NCBI Taxonomy" id="426638"/>
    <lineage>
        <taxon>Eukaryota</taxon>
        <taxon>Sar</taxon>
        <taxon>Stramenopiles</taxon>
        <taxon>Ochrophyta</taxon>
        <taxon>Bacillariophyta</taxon>
        <taxon>Coscinodiscophyceae</taxon>
        <taxon>Chaetocerotophycidae</taxon>
        <taxon>Chaetocerotales</taxon>
        <taxon>Chaetocerotaceae</taxon>
        <taxon>Chaetoceros</taxon>
    </lineage>
</organism>
<sequence length="437" mass="50627">MQSLHYDNIYTGNTDDVEVFHFNATKDDESMHHVNEQGDLTLVASLTFDYTQTFDETDLKTSEKPSLSFIGENILLPVTPKSSNRNLFKPVEAVQKNQVQRDDELSMGNTASITMEPTHSFQSLDVHKIDTISFQSLKIDEEVEKGDEELSTESMGESTNSSRSLKLDEEVEEEDDDDLSTNPSISIVDSDLSYGSVQPERRRARIPSIDKTLDHLEENIMAKYTAAVDKEPVAPILPKKSPSKNERLQRLHSYGTKKMEMRRTLDMIHRSRVHVREFKFQERLKASKKKVELPPLEERGRRIHDSYSTKKNDAGRKLRMEIEERNQRNTKLRAEEIEKNEAANREVRFQQILNASLPKTTKLPPIEERGRRIHDTYAAKKNEKGRKLRQKIEKKNAQLMSPQKQLDLEQDLSNVLHRLMLEKKMKKVIEKSRRTTL</sequence>